<proteinExistence type="predicted"/>
<comment type="caution">
    <text evidence="2">The sequence shown here is derived from an EMBL/GenBank/DDBJ whole genome shotgun (WGS) entry which is preliminary data.</text>
</comment>
<dbReference type="Proteomes" id="UP000627369">
    <property type="component" value="Unassembled WGS sequence"/>
</dbReference>
<keyword evidence="1" id="KW-1133">Transmembrane helix</keyword>
<name>A0A919FRI2_9MICO</name>
<evidence type="ECO:0000256" key="1">
    <source>
        <dbReference type="SAM" id="Phobius"/>
    </source>
</evidence>
<dbReference type="RefSeq" id="WP_189668993.1">
    <property type="nucleotide sequence ID" value="NZ_BNAS01000002.1"/>
</dbReference>
<evidence type="ECO:0000313" key="3">
    <source>
        <dbReference type="Proteomes" id="UP000627369"/>
    </source>
</evidence>
<reference evidence="2" key="1">
    <citation type="journal article" date="2014" name="Int. J. Syst. Evol. Microbiol.">
        <title>Complete genome sequence of Corynebacterium casei LMG S-19264T (=DSM 44701T), isolated from a smear-ripened cheese.</title>
        <authorList>
            <consortium name="US DOE Joint Genome Institute (JGI-PGF)"/>
            <person name="Walter F."/>
            <person name="Albersmeier A."/>
            <person name="Kalinowski J."/>
            <person name="Ruckert C."/>
        </authorList>
    </citation>
    <scope>NUCLEOTIDE SEQUENCE</scope>
    <source>
        <strain evidence="2">CGMCC 4.7398</strain>
    </source>
</reference>
<gene>
    <name evidence="2" type="ORF">GCM10017772_18920</name>
</gene>
<organism evidence="2 3">
    <name type="scientific">Promicromonospora soli</name>
    <dbReference type="NCBI Taxonomy" id="2035533"/>
    <lineage>
        <taxon>Bacteria</taxon>
        <taxon>Bacillati</taxon>
        <taxon>Actinomycetota</taxon>
        <taxon>Actinomycetes</taxon>
        <taxon>Micrococcales</taxon>
        <taxon>Promicromonosporaceae</taxon>
        <taxon>Promicromonospora</taxon>
    </lineage>
</organism>
<dbReference type="EMBL" id="BNAS01000002">
    <property type="protein sequence ID" value="GHH71117.1"/>
    <property type="molecule type" value="Genomic_DNA"/>
</dbReference>
<feature type="transmembrane region" description="Helical" evidence="1">
    <location>
        <begin position="57"/>
        <end position="83"/>
    </location>
</feature>
<evidence type="ECO:0008006" key="4">
    <source>
        <dbReference type="Google" id="ProtNLM"/>
    </source>
</evidence>
<accession>A0A919FRI2</accession>
<keyword evidence="1" id="KW-0472">Membrane</keyword>
<keyword evidence="1" id="KW-0812">Transmembrane</keyword>
<evidence type="ECO:0000313" key="2">
    <source>
        <dbReference type="EMBL" id="GHH71117.1"/>
    </source>
</evidence>
<keyword evidence="3" id="KW-1185">Reference proteome</keyword>
<dbReference type="AlphaFoldDB" id="A0A919FRI2"/>
<protein>
    <recommendedName>
        <fullName evidence="4">DUF4190 domain-containing protein</fullName>
    </recommendedName>
</protein>
<feature type="transmembrane region" description="Helical" evidence="1">
    <location>
        <begin position="22"/>
        <end position="45"/>
    </location>
</feature>
<reference evidence="2" key="2">
    <citation type="submission" date="2020-09" db="EMBL/GenBank/DDBJ databases">
        <authorList>
            <person name="Sun Q."/>
            <person name="Zhou Y."/>
        </authorList>
    </citation>
    <scope>NUCLEOTIDE SEQUENCE</scope>
    <source>
        <strain evidence="2">CGMCC 4.7398</strain>
    </source>
</reference>
<sequence length="93" mass="9386">MSETPNAPAVQGTAQDPQANTLAIVGFVLAFIASPIGIIVSGIAVSKAGKAGLDSKLAKWGLALSIIFTVLYLVIVGVGVYLTTLSLPAATTM</sequence>